<keyword evidence="1" id="KW-0175">Coiled coil</keyword>
<feature type="compositionally biased region" description="Basic and acidic residues" evidence="2">
    <location>
        <begin position="139"/>
        <end position="152"/>
    </location>
</feature>
<sequence length="1094" mass="123389">MKLQSKVKELSREVRNKEEEIEDQRRMIDNLKQEKRKGEKAVNELQNQLDEARSESVKERRLKDRAEQYAQDLEAEMESLKRKQIGRTAAANVVELTQEISKLKAEIEKKESEHEDVVARATSKHASELSELRYQLQDSDTKRTDLSGEVKRLQARLAEQQQRSQDLQDQLATNSKSQQDAQDTRMKAALEENERLQEELSSQSNRIDILMRERTQMEEEIRDIYDKRESVAQWEAQISEIIKWVSDEKDARGYLQALATKMTEELENLKVMGVSGDDSSRPRWRNRRSAKLDKMELLNLQSQLQSELQHKHQISEELSRTKDELITAENKLQESNRQNESLRGRVEKLEDKLNRLNDQSRIEDWERATGENSSILKYLNDRYSLMPDQASNDSEREDDSEADNTSRTDSHTDSRSDLHGASGGTPDSSLPRDTQPPAFTQPYEPVGQGTAYEGFVRVPRTGGIKKGWAREYMVVCDFKLFLYEIPTDKNMPSQQVQQVLDMRDEEFSAAAVLPSDVIHANKKDIPCIFRVYCAQEVCDNSLSLVKSTLCATILDSSRLVVGAEDGLYVVDLIKDQLTRIGDRSERKQVYQIDMVLEQQLASIAYISGKQRHLKLLHQSALDGLDTDPIKINETKGCHAFCHGEIRQPQGGNSCVLSVAIKRTIQVYEINKTRQRYRKMKDINVPGQVECIEMMSEGLCVGYPSCFAIYSVQGDAAPMTLVNIEDNSLGFLVQNPIDAMLAVDLSQGQYLLVFNIVGVYVDSAGKRSRAQEILWPAQPLAVTYSAPHLTCYSENSIFIFDVFKCEWVQTICLKKTKPLNKDGSLSLLSNLDSQHVVYLKDLNAEEDKLSVMEIFKQKSSRNKRRFSFKSVQEDRSSKGPDRRNREISGPLTFSHIAHVGPGQLMPSSQNPPPPPDRRSRVISPPSNFSHIAHMGPDQGHQVLIDLPKTGSSGGGEEMARVKSMFQPQLKSIHEAQMRGTRPTNSHFNGSGDSRGTSENLSRPGRGRGRSLPSGRGGIDLPSPPPPPDQQSSLEKEMSSQIFEDSVEQVGHWRHSLVSNTSSSLSPPGTPNRHSLVEDPGGTSDAASSDYNSSQV</sequence>
<dbReference type="GO" id="GO:0005737">
    <property type="term" value="C:cytoplasm"/>
    <property type="evidence" value="ECO:0007669"/>
    <property type="project" value="TreeGrafter"/>
</dbReference>
<feature type="region of interest" description="Disordered" evidence="2">
    <location>
        <begin position="864"/>
        <end position="934"/>
    </location>
</feature>
<feature type="domain" description="CNH" evidence="4">
    <location>
        <begin position="545"/>
        <end position="825"/>
    </location>
</feature>
<dbReference type="Gene3D" id="1.20.5.340">
    <property type="match status" value="1"/>
</dbReference>
<feature type="domain" description="CRIB" evidence="3">
    <location>
        <begin position="921"/>
        <end position="934"/>
    </location>
</feature>
<feature type="compositionally biased region" description="Polar residues" evidence="2">
    <location>
        <begin position="980"/>
        <end position="998"/>
    </location>
</feature>
<keyword evidence="6" id="KW-1185">Reference proteome</keyword>
<dbReference type="SMART" id="SM00036">
    <property type="entry name" value="CNH"/>
    <property type="match status" value="1"/>
</dbReference>
<reference evidence="5 6" key="1">
    <citation type="journal article" date="2021" name="Elife">
        <title>Chloroplast acquisition without the gene transfer in kleptoplastic sea slugs, Plakobranchus ocellatus.</title>
        <authorList>
            <person name="Maeda T."/>
            <person name="Takahashi S."/>
            <person name="Yoshida T."/>
            <person name="Shimamura S."/>
            <person name="Takaki Y."/>
            <person name="Nagai Y."/>
            <person name="Toyoda A."/>
            <person name="Suzuki Y."/>
            <person name="Arimoto A."/>
            <person name="Ishii H."/>
            <person name="Satoh N."/>
            <person name="Nishiyama T."/>
            <person name="Hasebe M."/>
            <person name="Maruyama T."/>
            <person name="Minagawa J."/>
            <person name="Obokata J."/>
            <person name="Shigenobu S."/>
        </authorList>
    </citation>
    <scope>NUCLEOTIDE SEQUENCE [LARGE SCALE GENOMIC DNA]</scope>
</reference>
<comment type="caution">
    <text evidence="5">The sequence shown here is derived from an EMBL/GenBank/DDBJ whole genome shotgun (WGS) entry which is preliminary data.</text>
</comment>
<dbReference type="PROSITE" id="PS50219">
    <property type="entry name" value="CNH"/>
    <property type="match status" value="1"/>
</dbReference>
<feature type="compositionally biased region" description="Low complexity" evidence="2">
    <location>
        <begin position="1054"/>
        <end position="1065"/>
    </location>
</feature>
<evidence type="ECO:0000256" key="2">
    <source>
        <dbReference type="SAM" id="MobiDB-lite"/>
    </source>
</evidence>
<dbReference type="Pfam" id="PF00780">
    <property type="entry name" value="CNH"/>
    <property type="match status" value="1"/>
</dbReference>
<evidence type="ECO:0000259" key="4">
    <source>
        <dbReference type="PROSITE" id="PS50219"/>
    </source>
</evidence>
<dbReference type="InterPro" id="IPR050839">
    <property type="entry name" value="Rho-assoc_Ser/Thr_Kinase"/>
</dbReference>
<feature type="compositionally biased region" description="Basic and acidic residues" evidence="2">
    <location>
        <begin position="870"/>
        <end position="885"/>
    </location>
</feature>
<gene>
    <name evidence="5" type="ORF">ElyMa_004205100</name>
</gene>
<organism evidence="5 6">
    <name type="scientific">Elysia marginata</name>
    <dbReference type="NCBI Taxonomy" id="1093978"/>
    <lineage>
        <taxon>Eukaryota</taxon>
        <taxon>Metazoa</taxon>
        <taxon>Spiralia</taxon>
        <taxon>Lophotrochozoa</taxon>
        <taxon>Mollusca</taxon>
        <taxon>Gastropoda</taxon>
        <taxon>Heterobranchia</taxon>
        <taxon>Euthyneura</taxon>
        <taxon>Panpulmonata</taxon>
        <taxon>Sacoglossa</taxon>
        <taxon>Placobranchoidea</taxon>
        <taxon>Plakobranchidae</taxon>
        <taxon>Elysia</taxon>
    </lineage>
</organism>
<name>A0AAV4GP38_9GAST</name>
<dbReference type="PROSITE" id="PS50108">
    <property type="entry name" value="CRIB"/>
    <property type="match status" value="2"/>
</dbReference>
<dbReference type="Pfam" id="PF25346">
    <property type="entry name" value="PH_MRCK"/>
    <property type="match status" value="1"/>
</dbReference>
<dbReference type="InterPro" id="IPR000095">
    <property type="entry name" value="CRIB_dom"/>
</dbReference>
<accession>A0AAV4GP38</accession>
<keyword evidence="5" id="KW-0418">Kinase</keyword>
<dbReference type="GO" id="GO:0031032">
    <property type="term" value="P:actomyosin structure organization"/>
    <property type="evidence" value="ECO:0007669"/>
    <property type="project" value="TreeGrafter"/>
</dbReference>
<feature type="compositionally biased region" description="Polar residues" evidence="2">
    <location>
        <begin position="1083"/>
        <end position="1094"/>
    </location>
</feature>
<keyword evidence="5" id="KW-0808">Transferase</keyword>
<feature type="compositionally biased region" description="Low complexity" evidence="2">
    <location>
        <begin position="155"/>
        <end position="171"/>
    </location>
</feature>
<feature type="compositionally biased region" description="Basic and acidic residues" evidence="2">
    <location>
        <begin position="404"/>
        <end position="418"/>
    </location>
</feature>
<feature type="region of interest" description="Disordered" evidence="2">
    <location>
        <begin position="975"/>
        <end position="1094"/>
    </location>
</feature>
<protein>
    <submittedName>
        <fullName evidence="5">Serine/threonine-protein kinase MRCK alpha</fullName>
    </submittedName>
</protein>
<dbReference type="Proteomes" id="UP000762676">
    <property type="component" value="Unassembled WGS sequence"/>
</dbReference>
<dbReference type="SMART" id="SM00285">
    <property type="entry name" value="PBD"/>
    <property type="match status" value="2"/>
</dbReference>
<feature type="region of interest" description="Disordered" evidence="2">
    <location>
        <begin position="386"/>
        <end position="446"/>
    </location>
</feature>
<proteinExistence type="predicted"/>
<dbReference type="Gene3D" id="2.30.29.30">
    <property type="entry name" value="Pleckstrin-homology domain (PH domain)/Phosphotyrosine-binding domain (PTB)"/>
    <property type="match status" value="1"/>
</dbReference>
<dbReference type="PANTHER" id="PTHR22988:SF66">
    <property type="entry name" value="SERINE_THREONINE-PROTEIN KINASE GENGHIS KHAN"/>
    <property type="match status" value="1"/>
</dbReference>
<feature type="compositionally biased region" description="Basic and acidic residues" evidence="2">
    <location>
        <begin position="1"/>
        <end position="42"/>
    </location>
</feature>
<feature type="domain" description="CRIB" evidence="3">
    <location>
        <begin position="886"/>
        <end position="899"/>
    </location>
</feature>
<feature type="compositionally biased region" description="Basic and acidic residues" evidence="2">
    <location>
        <begin position="107"/>
        <end position="118"/>
    </location>
</feature>
<dbReference type="GO" id="GO:0005856">
    <property type="term" value="C:cytoskeleton"/>
    <property type="evidence" value="ECO:0007669"/>
    <property type="project" value="TreeGrafter"/>
</dbReference>
<dbReference type="InterPro" id="IPR001180">
    <property type="entry name" value="CNH_dom"/>
</dbReference>
<dbReference type="PANTHER" id="PTHR22988">
    <property type="entry name" value="MYOTONIC DYSTROPHY S/T KINASE-RELATED"/>
    <property type="match status" value="1"/>
</dbReference>
<feature type="region of interest" description="Disordered" evidence="2">
    <location>
        <begin position="1"/>
        <end position="63"/>
    </location>
</feature>
<evidence type="ECO:0000313" key="6">
    <source>
        <dbReference type="Proteomes" id="UP000762676"/>
    </source>
</evidence>
<dbReference type="InterPro" id="IPR057529">
    <property type="entry name" value="MRCK/ROCK_PH"/>
</dbReference>
<dbReference type="AlphaFoldDB" id="A0AAV4GP38"/>
<evidence type="ECO:0000259" key="3">
    <source>
        <dbReference type="PROSITE" id="PS50108"/>
    </source>
</evidence>
<feature type="coiled-coil region" evidence="1">
    <location>
        <begin position="311"/>
        <end position="366"/>
    </location>
</feature>
<evidence type="ECO:0000313" key="5">
    <source>
        <dbReference type="EMBL" id="GFR86703.1"/>
    </source>
</evidence>
<feature type="region of interest" description="Disordered" evidence="2">
    <location>
        <begin position="107"/>
        <end position="186"/>
    </location>
</feature>
<dbReference type="EMBL" id="BMAT01008509">
    <property type="protein sequence ID" value="GFR86703.1"/>
    <property type="molecule type" value="Genomic_DNA"/>
</dbReference>
<dbReference type="CDD" id="cd00132">
    <property type="entry name" value="CRIB"/>
    <property type="match status" value="1"/>
</dbReference>
<feature type="compositionally biased region" description="Polar residues" evidence="2">
    <location>
        <begin position="172"/>
        <end position="181"/>
    </location>
</feature>
<dbReference type="InterPro" id="IPR011993">
    <property type="entry name" value="PH-like_dom_sf"/>
</dbReference>
<feature type="compositionally biased region" description="Basic and acidic residues" evidence="2">
    <location>
        <begin position="50"/>
        <end position="63"/>
    </location>
</feature>
<dbReference type="GO" id="GO:0004674">
    <property type="term" value="F:protein serine/threonine kinase activity"/>
    <property type="evidence" value="ECO:0007669"/>
    <property type="project" value="TreeGrafter"/>
</dbReference>
<evidence type="ECO:0000256" key="1">
    <source>
        <dbReference type="SAM" id="Coils"/>
    </source>
</evidence>